<dbReference type="PROSITE" id="PS51455">
    <property type="entry name" value="PIPK"/>
    <property type="match status" value="1"/>
</dbReference>
<dbReference type="SMART" id="SM00330">
    <property type="entry name" value="PIPKc"/>
    <property type="match status" value="1"/>
</dbReference>
<keyword evidence="2" id="KW-0067">ATP-binding</keyword>
<keyword evidence="2" id="KW-0808">Transferase</keyword>
<evidence type="ECO:0000259" key="3">
    <source>
        <dbReference type="PROSITE" id="PS51455"/>
    </source>
</evidence>
<evidence type="ECO:0000313" key="5">
    <source>
        <dbReference type="Proteomes" id="UP000036987"/>
    </source>
</evidence>
<keyword evidence="5" id="KW-1185">Reference proteome</keyword>
<dbReference type="GO" id="GO:0016308">
    <property type="term" value="F:1-phosphatidylinositol-4-phosphate 5-kinase activity"/>
    <property type="evidence" value="ECO:0007669"/>
    <property type="project" value="UniProtKB-EC"/>
</dbReference>
<feature type="domain" description="PIPK" evidence="3">
    <location>
        <begin position="1"/>
        <end position="147"/>
    </location>
</feature>
<comment type="caution">
    <text evidence="4">The sequence shown here is derived from an EMBL/GenBank/DDBJ whole genome shotgun (WGS) entry which is preliminary data.</text>
</comment>
<keyword evidence="2" id="KW-0418">Kinase</keyword>
<dbReference type="EC" id="2.7.1.68" evidence="1"/>
<dbReference type="STRING" id="29655.A0A0K9NNX4"/>
<dbReference type="AlphaFoldDB" id="A0A0K9NNX4"/>
<evidence type="ECO:0000256" key="1">
    <source>
        <dbReference type="ARBA" id="ARBA00012172"/>
    </source>
</evidence>
<accession>A0A0K9NNX4</accession>
<reference evidence="5" key="1">
    <citation type="journal article" date="2016" name="Nature">
        <title>The genome of the seagrass Zostera marina reveals angiosperm adaptation to the sea.</title>
        <authorList>
            <person name="Olsen J.L."/>
            <person name="Rouze P."/>
            <person name="Verhelst B."/>
            <person name="Lin Y.-C."/>
            <person name="Bayer T."/>
            <person name="Collen J."/>
            <person name="Dattolo E."/>
            <person name="De Paoli E."/>
            <person name="Dittami S."/>
            <person name="Maumus F."/>
            <person name="Michel G."/>
            <person name="Kersting A."/>
            <person name="Lauritano C."/>
            <person name="Lohaus R."/>
            <person name="Toepel M."/>
            <person name="Tonon T."/>
            <person name="Vanneste K."/>
            <person name="Amirebrahimi M."/>
            <person name="Brakel J."/>
            <person name="Bostroem C."/>
            <person name="Chovatia M."/>
            <person name="Grimwood J."/>
            <person name="Jenkins J.W."/>
            <person name="Jueterbock A."/>
            <person name="Mraz A."/>
            <person name="Stam W.T."/>
            <person name="Tice H."/>
            <person name="Bornberg-Bauer E."/>
            <person name="Green P.J."/>
            <person name="Pearson G.A."/>
            <person name="Procaccini G."/>
            <person name="Duarte C.M."/>
            <person name="Schmutz J."/>
            <person name="Reusch T.B.H."/>
            <person name="Van de Peer Y."/>
        </authorList>
    </citation>
    <scope>NUCLEOTIDE SEQUENCE [LARGE SCALE GENOMIC DNA]</scope>
    <source>
        <strain evidence="5">cv. Finnish</strain>
    </source>
</reference>
<dbReference type="OrthoDB" id="70770at2759"/>
<dbReference type="InterPro" id="IPR002498">
    <property type="entry name" value="PInositol-4-P-4/5-kinase_core"/>
</dbReference>
<proteinExistence type="predicted"/>
<dbReference type="Gene3D" id="3.30.810.10">
    <property type="entry name" value="2-Layer Sandwich"/>
    <property type="match status" value="1"/>
</dbReference>
<dbReference type="PANTHER" id="PTHR23086">
    <property type="entry name" value="PHOSPHATIDYLINOSITOL-4-PHOSPHATE 5-KINASE"/>
    <property type="match status" value="1"/>
</dbReference>
<dbReference type="GO" id="GO:0046488">
    <property type="term" value="P:phosphatidylinositol metabolic process"/>
    <property type="evidence" value="ECO:0007669"/>
    <property type="project" value="UniProtKB-UniRule"/>
</dbReference>
<dbReference type="SUPFAM" id="SSF56104">
    <property type="entry name" value="SAICAR synthase-like"/>
    <property type="match status" value="1"/>
</dbReference>
<dbReference type="InterPro" id="IPR023610">
    <property type="entry name" value="PInositol-4/5-P-5/4-kinase"/>
</dbReference>
<evidence type="ECO:0000313" key="4">
    <source>
        <dbReference type="EMBL" id="KMZ57777.1"/>
    </source>
</evidence>
<sequence>MYYIWQGGSVLPSKGLRLVSHDPDIVTTMRGSHMRGSTLRASAIGGEEADLLLPGAGRHQVQLGVNMPALTNHKDFHEESAGSAAVDLFEACDVVLYFGIIDILQEYNLTKRAEHAWKSLKCDPLSISSVEPNLYSRRFISFLEKVFPT</sequence>
<dbReference type="Proteomes" id="UP000036987">
    <property type="component" value="Unassembled WGS sequence"/>
</dbReference>
<evidence type="ECO:0000256" key="2">
    <source>
        <dbReference type="PROSITE-ProRule" id="PRU00781"/>
    </source>
</evidence>
<dbReference type="InterPro" id="IPR027483">
    <property type="entry name" value="PInositol-4-P-4/5-kinase_C_sf"/>
</dbReference>
<organism evidence="4 5">
    <name type="scientific">Zostera marina</name>
    <name type="common">Eelgrass</name>
    <dbReference type="NCBI Taxonomy" id="29655"/>
    <lineage>
        <taxon>Eukaryota</taxon>
        <taxon>Viridiplantae</taxon>
        <taxon>Streptophyta</taxon>
        <taxon>Embryophyta</taxon>
        <taxon>Tracheophyta</taxon>
        <taxon>Spermatophyta</taxon>
        <taxon>Magnoliopsida</taxon>
        <taxon>Liliopsida</taxon>
        <taxon>Zosteraceae</taxon>
        <taxon>Zostera</taxon>
    </lineage>
</organism>
<protein>
    <recommendedName>
        <fullName evidence="1">1-phosphatidylinositol-4-phosphate 5-kinase</fullName>
        <ecNumber evidence="1">2.7.1.68</ecNumber>
    </recommendedName>
</protein>
<dbReference type="PANTHER" id="PTHR23086:SF25">
    <property type="entry name" value="PHOSPHATIDYLINOSITOL 4-PHOSPHATE 5-KINASE 8"/>
    <property type="match status" value="1"/>
</dbReference>
<keyword evidence="2" id="KW-0547">Nucleotide-binding</keyword>
<name>A0A0K9NNX4_ZOSMR</name>
<dbReference type="OMA" id="LIAHEPH"/>
<gene>
    <name evidence="4" type="ORF">ZOSMA_82G00930</name>
</gene>
<dbReference type="GO" id="GO:0005524">
    <property type="term" value="F:ATP binding"/>
    <property type="evidence" value="ECO:0007669"/>
    <property type="project" value="UniProtKB-UniRule"/>
</dbReference>
<dbReference type="EMBL" id="LFYR01002027">
    <property type="protein sequence ID" value="KMZ57777.1"/>
    <property type="molecule type" value="Genomic_DNA"/>
</dbReference>
<dbReference type="Pfam" id="PF01504">
    <property type="entry name" value="PIP5K"/>
    <property type="match status" value="1"/>
</dbReference>